<keyword evidence="1" id="KW-0812">Transmembrane</keyword>
<gene>
    <name evidence="4" type="ORF">SAMN04488055_5379</name>
</gene>
<protein>
    <recommendedName>
        <fullName evidence="6">FecR protein</fullName>
    </recommendedName>
</protein>
<dbReference type="GO" id="GO:0016989">
    <property type="term" value="F:sigma factor antagonist activity"/>
    <property type="evidence" value="ECO:0007669"/>
    <property type="project" value="TreeGrafter"/>
</dbReference>
<dbReference type="PIRSF" id="PIRSF018266">
    <property type="entry name" value="FecR"/>
    <property type="match status" value="1"/>
</dbReference>
<evidence type="ECO:0000313" key="4">
    <source>
        <dbReference type="EMBL" id="SIO53251.1"/>
    </source>
</evidence>
<keyword evidence="1" id="KW-0472">Membrane</keyword>
<reference evidence="4 5" key="1">
    <citation type="submission" date="2016-11" db="EMBL/GenBank/DDBJ databases">
        <authorList>
            <person name="Jaros S."/>
            <person name="Januszkiewicz K."/>
            <person name="Wedrychowicz H."/>
        </authorList>
    </citation>
    <scope>NUCLEOTIDE SEQUENCE [LARGE SCALE GENOMIC DNA]</scope>
    <source>
        <strain evidence="4 5">DSM 24787</strain>
    </source>
</reference>
<feature type="transmembrane region" description="Helical" evidence="1">
    <location>
        <begin position="89"/>
        <end position="107"/>
    </location>
</feature>
<dbReference type="Pfam" id="PF04773">
    <property type="entry name" value="FecR"/>
    <property type="match status" value="1"/>
</dbReference>
<dbReference type="Proteomes" id="UP000185003">
    <property type="component" value="Unassembled WGS sequence"/>
</dbReference>
<dbReference type="InterPro" id="IPR012373">
    <property type="entry name" value="Ferrdict_sens_TM"/>
</dbReference>
<sequence>MEPDHNHIRQLYLQQLMDKLSEQEKLELEAAMEDPGIRQMCRDLDELYSSPEMRELLRERPTSTRWNELMEVIMEREDEPVRYLTVRNLVAAATVLLVIGLGTWFLWVKPQQQSINYSAATEKAEKSYDIRLKLYSGEEVALTGPESNSSRLIGDVQLMSENKTLRYQQRPGGGSLWNSLEVPAKKDYKILLADGTVVTLNSSSSLRFPFSFTGNTREVEVKGEAYFEVAKNAEKPFIVHTPNGDIRVLGTSFNVNTYEPGKTTTSLVAGSIKAVAAGKEVLLQPNQEASWKTGEPIVVQRFEASRALSWMDGVHFFEGANMKAIADVVDRWYDVKIVYDNPAIAAYKFDVKLDKGRPLEEFLAVLKIAKGVNYKLEGNILHLQ</sequence>
<dbReference type="PANTHER" id="PTHR30273">
    <property type="entry name" value="PERIPLASMIC SIGNAL SENSOR AND SIGMA FACTOR ACTIVATOR FECR-RELATED"/>
    <property type="match status" value="1"/>
</dbReference>
<evidence type="ECO:0000259" key="3">
    <source>
        <dbReference type="Pfam" id="PF16344"/>
    </source>
</evidence>
<evidence type="ECO:0000256" key="1">
    <source>
        <dbReference type="SAM" id="Phobius"/>
    </source>
</evidence>
<dbReference type="Gene3D" id="2.60.120.1440">
    <property type="match status" value="1"/>
</dbReference>
<evidence type="ECO:0008006" key="6">
    <source>
        <dbReference type="Google" id="ProtNLM"/>
    </source>
</evidence>
<name>A0A1N6K9N8_9BACT</name>
<dbReference type="InterPro" id="IPR032508">
    <property type="entry name" value="FecR_C"/>
</dbReference>
<keyword evidence="5" id="KW-1185">Reference proteome</keyword>
<dbReference type="PANTHER" id="PTHR30273:SF2">
    <property type="entry name" value="PROTEIN FECR"/>
    <property type="match status" value="1"/>
</dbReference>
<dbReference type="Gene3D" id="3.55.50.30">
    <property type="match status" value="1"/>
</dbReference>
<dbReference type="AlphaFoldDB" id="A0A1N6K9N8"/>
<evidence type="ECO:0000259" key="2">
    <source>
        <dbReference type="Pfam" id="PF04773"/>
    </source>
</evidence>
<feature type="domain" description="FecR protein" evidence="2">
    <location>
        <begin position="181"/>
        <end position="273"/>
    </location>
</feature>
<dbReference type="OrthoDB" id="643697at2"/>
<proteinExistence type="predicted"/>
<evidence type="ECO:0000313" key="5">
    <source>
        <dbReference type="Proteomes" id="UP000185003"/>
    </source>
</evidence>
<organism evidence="4 5">
    <name type="scientific">Chitinophaga niabensis</name>
    <dbReference type="NCBI Taxonomy" id="536979"/>
    <lineage>
        <taxon>Bacteria</taxon>
        <taxon>Pseudomonadati</taxon>
        <taxon>Bacteroidota</taxon>
        <taxon>Chitinophagia</taxon>
        <taxon>Chitinophagales</taxon>
        <taxon>Chitinophagaceae</taxon>
        <taxon>Chitinophaga</taxon>
    </lineage>
</organism>
<dbReference type="RefSeq" id="WP_074242613.1">
    <property type="nucleotide sequence ID" value="NZ_FSRA01000002.1"/>
</dbReference>
<dbReference type="Pfam" id="PF16344">
    <property type="entry name" value="FecR_C"/>
    <property type="match status" value="1"/>
</dbReference>
<feature type="domain" description="Protein FecR C-terminal" evidence="3">
    <location>
        <begin position="316"/>
        <end position="380"/>
    </location>
</feature>
<dbReference type="STRING" id="536979.SAMN04488055_5379"/>
<keyword evidence="1" id="KW-1133">Transmembrane helix</keyword>
<dbReference type="EMBL" id="FSRA01000002">
    <property type="protein sequence ID" value="SIO53251.1"/>
    <property type="molecule type" value="Genomic_DNA"/>
</dbReference>
<accession>A0A1N6K9N8</accession>
<dbReference type="InterPro" id="IPR006860">
    <property type="entry name" value="FecR"/>
</dbReference>